<sequence length="319" mass="37013">MDFIWERIQTDRDASEWMEFAFFSANFQHVMQLYGHPLQLQYFDQTVKFAQQQAAADLSTGLAAACGPMLSQALENNAFIVTFHFGFYRTIPVSLLRMGYRVAILVSREVFESQRAFYAQTLQPEWFARLLFVLAEDPQLFFKIRQLREQGYQVLCYADGGAGAKQGQLGTEKRTQVRLGEAYLQARSGFADMAYLLQAPLCLLMPPALQPTASWELRELEIHSAKEHPSRQAYVEKVMHSAYGHLDSAIRQTPHAWECWFYLHRTMQPRSFMEDWPIAERFIPLLHGQQGFVLDKGLYRVYRLKESKLKKIAELILQH</sequence>
<dbReference type="RefSeq" id="WP_105717353.1">
    <property type="nucleotide sequence ID" value="NZ_PVBQ01000009.1"/>
</dbReference>
<evidence type="ECO:0008006" key="3">
    <source>
        <dbReference type="Google" id="ProtNLM"/>
    </source>
</evidence>
<dbReference type="AlphaFoldDB" id="A0A2S9J2D5"/>
<proteinExistence type="predicted"/>
<dbReference type="EMBL" id="PVBQ01000009">
    <property type="protein sequence ID" value="PRD46919.1"/>
    <property type="molecule type" value="Genomic_DNA"/>
</dbReference>
<organism evidence="1 2">
    <name type="scientific">Sphingobacterium haloxyli</name>
    <dbReference type="NCBI Taxonomy" id="2100533"/>
    <lineage>
        <taxon>Bacteria</taxon>
        <taxon>Pseudomonadati</taxon>
        <taxon>Bacteroidota</taxon>
        <taxon>Sphingobacteriia</taxon>
        <taxon>Sphingobacteriales</taxon>
        <taxon>Sphingobacteriaceae</taxon>
        <taxon>Sphingobacterium</taxon>
    </lineage>
</organism>
<keyword evidence="2" id="KW-1185">Reference proteome</keyword>
<accession>A0A2S9J2D5</accession>
<name>A0A2S9J2D5_9SPHI</name>
<protein>
    <recommendedName>
        <fullName evidence="3">Lipid A biosynthesis acyltransferase</fullName>
    </recommendedName>
</protein>
<dbReference type="Proteomes" id="UP000239711">
    <property type="component" value="Unassembled WGS sequence"/>
</dbReference>
<dbReference type="OrthoDB" id="1373292at2"/>
<comment type="caution">
    <text evidence="1">The sequence shown here is derived from an EMBL/GenBank/DDBJ whole genome shotgun (WGS) entry which is preliminary data.</text>
</comment>
<reference evidence="1 2" key="1">
    <citation type="submission" date="2018-02" db="EMBL/GenBank/DDBJ databases">
        <title>The draft genome of Sphingobacterium sp. 5JN-11.</title>
        <authorList>
            <person name="Liu L."/>
            <person name="Li L."/>
            <person name="Liang L."/>
            <person name="Zhang X."/>
            <person name="Wang T."/>
        </authorList>
    </citation>
    <scope>NUCLEOTIDE SEQUENCE [LARGE SCALE GENOMIC DNA]</scope>
    <source>
        <strain evidence="1 2">5JN-11</strain>
    </source>
</reference>
<gene>
    <name evidence="1" type="ORF">C5745_12530</name>
</gene>
<evidence type="ECO:0000313" key="1">
    <source>
        <dbReference type="EMBL" id="PRD46919.1"/>
    </source>
</evidence>
<evidence type="ECO:0000313" key="2">
    <source>
        <dbReference type="Proteomes" id="UP000239711"/>
    </source>
</evidence>